<gene>
    <name evidence="2" type="ORF">U9M48_018230</name>
</gene>
<feature type="region of interest" description="Disordered" evidence="1">
    <location>
        <begin position="215"/>
        <end position="282"/>
    </location>
</feature>
<name>A0AAQ3WQ47_PASNO</name>
<evidence type="ECO:0000256" key="1">
    <source>
        <dbReference type="SAM" id="MobiDB-lite"/>
    </source>
</evidence>
<dbReference type="AlphaFoldDB" id="A0AAQ3WQ47"/>
<feature type="compositionally biased region" description="Polar residues" evidence="1">
    <location>
        <begin position="242"/>
        <end position="251"/>
    </location>
</feature>
<sequence>MASAFVTTASSLGVMAMAGPGWRCGKDAQFKLLLGRAANTLKRCPMPASNVVCLPLQSLLKQSLVKLVAMETLASRTYWSLEGSISLTSPPASPCCKADVTNWDNHFLEEEKPERSIRATASSLRTRGTKTVSGVRLLLLLCISWARRQEMLVAALSMRHGRRVWLSLEICGSMTWEVTADGGAEVFVHTASELTMRHIRFLLISAWLSAEAAKFPTPPPSKDENSSCSAGDATPLFAPATSHGSDSSSVDETQEHWWEGTPCTNEERAPPGILERKEMTWG</sequence>
<proteinExistence type="predicted"/>
<organism evidence="2 3">
    <name type="scientific">Paspalum notatum var. saurae</name>
    <dbReference type="NCBI Taxonomy" id="547442"/>
    <lineage>
        <taxon>Eukaryota</taxon>
        <taxon>Viridiplantae</taxon>
        <taxon>Streptophyta</taxon>
        <taxon>Embryophyta</taxon>
        <taxon>Tracheophyta</taxon>
        <taxon>Spermatophyta</taxon>
        <taxon>Magnoliopsida</taxon>
        <taxon>Liliopsida</taxon>
        <taxon>Poales</taxon>
        <taxon>Poaceae</taxon>
        <taxon>PACMAD clade</taxon>
        <taxon>Panicoideae</taxon>
        <taxon>Andropogonodae</taxon>
        <taxon>Paspaleae</taxon>
        <taxon>Paspalinae</taxon>
        <taxon>Paspalum</taxon>
    </lineage>
</organism>
<accession>A0AAQ3WQ47</accession>
<feature type="compositionally biased region" description="Basic and acidic residues" evidence="1">
    <location>
        <begin position="265"/>
        <end position="282"/>
    </location>
</feature>
<keyword evidence="3" id="KW-1185">Reference proteome</keyword>
<evidence type="ECO:0000313" key="2">
    <source>
        <dbReference type="EMBL" id="WVZ69445.1"/>
    </source>
</evidence>
<evidence type="ECO:0000313" key="3">
    <source>
        <dbReference type="Proteomes" id="UP001341281"/>
    </source>
</evidence>
<dbReference type="Proteomes" id="UP001341281">
    <property type="component" value="Chromosome 04"/>
</dbReference>
<dbReference type="EMBL" id="CP144748">
    <property type="protein sequence ID" value="WVZ69445.1"/>
    <property type="molecule type" value="Genomic_DNA"/>
</dbReference>
<reference evidence="2 3" key="1">
    <citation type="submission" date="2024-02" db="EMBL/GenBank/DDBJ databases">
        <title>High-quality chromosome-scale genome assembly of Pensacola bahiagrass (Paspalum notatum Flugge var. saurae).</title>
        <authorList>
            <person name="Vega J.M."/>
            <person name="Podio M."/>
            <person name="Orjuela J."/>
            <person name="Siena L.A."/>
            <person name="Pessino S.C."/>
            <person name="Combes M.C."/>
            <person name="Mariac C."/>
            <person name="Albertini E."/>
            <person name="Pupilli F."/>
            <person name="Ortiz J.P.A."/>
            <person name="Leblanc O."/>
        </authorList>
    </citation>
    <scope>NUCLEOTIDE SEQUENCE [LARGE SCALE GENOMIC DNA]</scope>
    <source>
        <strain evidence="2">R1</strain>
        <tissue evidence="2">Leaf</tissue>
    </source>
</reference>
<protein>
    <submittedName>
        <fullName evidence="2">Uncharacterized protein</fullName>
    </submittedName>
</protein>